<proteinExistence type="predicted"/>
<gene>
    <name evidence="1" type="ORF">D8M05_13890</name>
</gene>
<sequence length="69" mass="8235">MEIVKFSTSFDGIGIQRPVKWLLNNLERGTAELFENERIIRINSPFSKMYSVCNEKEWRIVMERLNQND</sequence>
<dbReference type="Proteomes" id="UP000281813">
    <property type="component" value="Unassembled WGS sequence"/>
</dbReference>
<dbReference type="RefSeq" id="WP_121132809.1">
    <property type="nucleotide sequence ID" value="NZ_JBHUFK010000064.1"/>
</dbReference>
<keyword evidence="2" id="KW-1185">Reference proteome</keyword>
<dbReference type="AlphaFoldDB" id="A0A494YVA7"/>
<reference evidence="1 2" key="1">
    <citation type="journal article" date="2015" name="Antonie Van Leeuwenhoek">
        <title>Oceanobacillus bengalensis sp. nov., a bacterium isolated from seawater of the Bay of Bengal.</title>
        <authorList>
            <person name="Yongchang O."/>
            <person name="Xiang W."/>
            <person name="Wang G."/>
        </authorList>
    </citation>
    <scope>NUCLEOTIDE SEQUENCE [LARGE SCALE GENOMIC DNA]</scope>
    <source>
        <strain evidence="1 2">MCCC 1K00260</strain>
    </source>
</reference>
<dbReference type="EMBL" id="RBZO01000023">
    <property type="protein sequence ID" value="RKQ14120.1"/>
    <property type="molecule type" value="Genomic_DNA"/>
</dbReference>
<comment type="caution">
    <text evidence="1">The sequence shown here is derived from an EMBL/GenBank/DDBJ whole genome shotgun (WGS) entry which is preliminary data.</text>
</comment>
<protein>
    <submittedName>
        <fullName evidence="1">Uncharacterized protein</fullName>
    </submittedName>
</protein>
<evidence type="ECO:0000313" key="2">
    <source>
        <dbReference type="Proteomes" id="UP000281813"/>
    </source>
</evidence>
<organism evidence="1 2">
    <name type="scientific">Oceanobacillus bengalensis</name>
    <dbReference type="NCBI Taxonomy" id="1435466"/>
    <lineage>
        <taxon>Bacteria</taxon>
        <taxon>Bacillati</taxon>
        <taxon>Bacillota</taxon>
        <taxon>Bacilli</taxon>
        <taxon>Bacillales</taxon>
        <taxon>Bacillaceae</taxon>
        <taxon>Oceanobacillus</taxon>
    </lineage>
</organism>
<evidence type="ECO:0000313" key="1">
    <source>
        <dbReference type="EMBL" id="RKQ14120.1"/>
    </source>
</evidence>
<name>A0A494YVA7_9BACI</name>
<accession>A0A494YVA7</accession>